<evidence type="ECO:0000256" key="2">
    <source>
        <dbReference type="SAM" id="SignalP"/>
    </source>
</evidence>
<feature type="compositionally biased region" description="Polar residues" evidence="1">
    <location>
        <begin position="36"/>
        <end position="49"/>
    </location>
</feature>
<keyword evidence="4" id="KW-1185">Reference proteome</keyword>
<accession>A0A7W7FJ29</accession>
<evidence type="ECO:0000313" key="4">
    <source>
        <dbReference type="Proteomes" id="UP000573729"/>
    </source>
</evidence>
<comment type="caution">
    <text evidence="3">The sequence shown here is derived from an EMBL/GenBank/DDBJ whole genome shotgun (WGS) entry which is preliminary data.</text>
</comment>
<name>A0A7W7FJ29_9MICO</name>
<evidence type="ECO:0000256" key="1">
    <source>
        <dbReference type="SAM" id="MobiDB-lite"/>
    </source>
</evidence>
<feature type="region of interest" description="Disordered" evidence="1">
    <location>
        <begin position="25"/>
        <end position="53"/>
    </location>
</feature>
<gene>
    <name evidence="3" type="ORF">BKA24_001719</name>
</gene>
<dbReference type="Proteomes" id="UP000573729">
    <property type="component" value="Unassembled WGS sequence"/>
</dbReference>
<evidence type="ECO:0000313" key="3">
    <source>
        <dbReference type="EMBL" id="MBB4667010.1"/>
    </source>
</evidence>
<dbReference type="EMBL" id="JACHMD010000001">
    <property type="protein sequence ID" value="MBB4667010.1"/>
    <property type="molecule type" value="Genomic_DNA"/>
</dbReference>
<reference evidence="3 4" key="1">
    <citation type="submission" date="2020-08" db="EMBL/GenBank/DDBJ databases">
        <title>Sequencing the genomes of 1000 actinobacteria strains.</title>
        <authorList>
            <person name="Klenk H.-P."/>
        </authorList>
    </citation>
    <scope>NUCLEOTIDE SEQUENCE [LARGE SCALE GENOMIC DNA]</scope>
    <source>
        <strain evidence="3 4">DSM 24947</strain>
    </source>
</reference>
<dbReference type="PROSITE" id="PS51257">
    <property type="entry name" value="PROKAR_LIPOPROTEIN"/>
    <property type="match status" value="1"/>
</dbReference>
<proteinExistence type="predicted"/>
<keyword evidence="2" id="KW-0732">Signal</keyword>
<protein>
    <submittedName>
        <fullName evidence="3">Uncharacterized protein</fullName>
    </submittedName>
</protein>
<dbReference type="AlphaFoldDB" id="A0A7W7FJ29"/>
<organism evidence="3 4">
    <name type="scientific">Microbacterium marinum</name>
    <dbReference type="NCBI Taxonomy" id="421115"/>
    <lineage>
        <taxon>Bacteria</taxon>
        <taxon>Bacillati</taxon>
        <taxon>Actinomycetota</taxon>
        <taxon>Actinomycetes</taxon>
        <taxon>Micrococcales</taxon>
        <taxon>Microbacteriaceae</taxon>
        <taxon>Microbacterium</taxon>
    </lineage>
</organism>
<dbReference type="RefSeq" id="WP_184217092.1">
    <property type="nucleotide sequence ID" value="NZ_JACHMD010000001.1"/>
</dbReference>
<feature type="signal peptide" evidence="2">
    <location>
        <begin position="1"/>
        <end position="20"/>
    </location>
</feature>
<feature type="chain" id="PRO_5039138520" evidence="2">
    <location>
        <begin position="21"/>
        <end position="186"/>
    </location>
</feature>
<sequence length="186" mass="19579">MTRRPRALAAVGVAFTLALAGCTGTPAPAPKPGSSEGAQPQAESPTPSATVDPADVTCENMLSEDTVAEFTDNDWSVREDPFVILDLELPDGTSCTWGDFSSPTSDDLVLFGWAPIDADDAASIQDALVAEGWLREDDAAGALVTEDPALALRLDADGYGMTYRFGDGWVTVSDTKQGLDLIDVRP</sequence>